<dbReference type="AlphaFoldDB" id="A0A6V8RB45"/>
<evidence type="ECO:0000313" key="2">
    <source>
        <dbReference type="Proteomes" id="UP000517252"/>
    </source>
</evidence>
<comment type="caution">
    <text evidence="1">The sequence shown here is derived from an EMBL/GenBank/DDBJ whole genome shotgun (WGS) entry which is preliminary data.</text>
</comment>
<gene>
    <name evidence="1" type="ORF">TASIC1_0016011600</name>
</gene>
<proteinExistence type="predicted"/>
<organism evidence="1 2">
    <name type="scientific">Trichoderma asperellum</name>
    <name type="common">Filamentous fungus</name>
    <dbReference type="NCBI Taxonomy" id="101201"/>
    <lineage>
        <taxon>Eukaryota</taxon>
        <taxon>Fungi</taxon>
        <taxon>Dikarya</taxon>
        <taxon>Ascomycota</taxon>
        <taxon>Pezizomycotina</taxon>
        <taxon>Sordariomycetes</taxon>
        <taxon>Hypocreomycetidae</taxon>
        <taxon>Hypocreales</taxon>
        <taxon>Hypocreaceae</taxon>
        <taxon>Trichoderma</taxon>
    </lineage>
</organism>
<name>A0A6V8RB45_TRIAP</name>
<dbReference type="EMBL" id="BLZH01000016">
    <property type="protein sequence ID" value="GFP60228.1"/>
    <property type="molecule type" value="Genomic_DNA"/>
</dbReference>
<protein>
    <submittedName>
        <fullName evidence="1">Uncharacterized protein</fullName>
    </submittedName>
</protein>
<reference evidence="1 2" key="1">
    <citation type="submission" date="2020-07" db="EMBL/GenBank/DDBJ databases">
        <title>Trichoderma asperellum IC-1 whole genome shotgun sequence.</title>
        <authorList>
            <person name="Kanamasa S."/>
            <person name="Takahashi H."/>
        </authorList>
    </citation>
    <scope>NUCLEOTIDE SEQUENCE [LARGE SCALE GENOMIC DNA]</scope>
    <source>
        <strain evidence="1 2">IC-1</strain>
    </source>
</reference>
<accession>A0A6V8RB45</accession>
<dbReference type="Proteomes" id="UP000517252">
    <property type="component" value="Unassembled WGS sequence"/>
</dbReference>
<evidence type="ECO:0000313" key="1">
    <source>
        <dbReference type="EMBL" id="GFP60228.1"/>
    </source>
</evidence>
<sequence>MQVIIVKTDGTKFSYGDSWKCITCGVPDGNAIGIDNSQYDYPQAFRDGSRLLVGHNVLECGAHHVTSDDYTPDKSFIYPLRWNIAADGSDVPGAIRELRLHPDNVHIEFSSFTFSSGSIGQFAYFARLSFNYSPSTGRPVTPRTIAFNHQAISVGESRGFNGNGT</sequence>
<dbReference type="OrthoDB" id="10265322at2759"/>